<keyword evidence="9" id="KW-1185">Reference proteome</keyword>
<dbReference type="KEGG" id="fas:105272264"/>
<dbReference type="PANTHER" id="PTHR10061:SF0">
    <property type="entry name" value="S-FORMYLGLUTATHIONE HYDROLASE"/>
    <property type="match status" value="1"/>
</dbReference>
<keyword evidence="8" id="KW-0963">Cytoplasm</keyword>
<protein>
    <recommendedName>
        <fullName evidence="4 8">S-formylglutathione hydrolase</fullName>
        <ecNumber evidence="3 8">3.1.2.12</ecNumber>
    </recommendedName>
</protein>
<evidence type="ECO:0000256" key="8">
    <source>
        <dbReference type="RuleBase" id="RU363068"/>
    </source>
</evidence>
<dbReference type="FunFam" id="3.40.50.1820:FF:000002">
    <property type="entry name" value="S-formylglutathione hydrolase"/>
    <property type="match status" value="1"/>
</dbReference>
<dbReference type="AlphaFoldDB" id="A0A9R1TPA7"/>
<evidence type="ECO:0000313" key="9">
    <source>
        <dbReference type="Proteomes" id="UP000694866"/>
    </source>
</evidence>
<feature type="active site" description="Charge relay system" evidence="7">
    <location>
        <position position="203"/>
    </location>
</feature>
<evidence type="ECO:0000256" key="4">
    <source>
        <dbReference type="ARBA" id="ARBA00016774"/>
    </source>
</evidence>
<dbReference type="Gene3D" id="3.40.50.1820">
    <property type="entry name" value="alpha/beta hydrolase"/>
    <property type="match status" value="1"/>
</dbReference>
<evidence type="ECO:0000256" key="2">
    <source>
        <dbReference type="ARBA" id="ARBA00005622"/>
    </source>
</evidence>
<comment type="function">
    <text evidence="1 8">Serine hydrolase involved in the detoxification of formaldehyde.</text>
</comment>
<sequence>MISGLLRQCLKLIAGSRFSPREIRNLTSSSLIKTDFPAFRGIHTTGNLSSTNFKMSEITLVSNNKCFGGWQKVFSHDSSELKCKMNFGIYLPPQAEFESLPVIYWLSGLTCTEQNFITKSGAQRYASEHRVVLVIPDTSPRGEDVPNDKADDLGQGAGFYLDATQEPWKNNYRMYSYITKELPSLVNSNFPVIPSRQSIMGHSMGGHGALICALKNPGMYTTVSAFAPIGNPIESAWGKKAFSSYLGDDEESWKEWDATHLVKSYSGPPLSILIDQGKADGFISQLLPDNLLSAFKDAGVTLILRMQESYDHSYFFVSTFMDDHVRHHVKYLEN</sequence>
<evidence type="ECO:0000256" key="1">
    <source>
        <dbReference type="ARBA" id="ARBA00002608"/>
    </source>
</evidence>
<dbReference type="Pfam" id="PF00756">
    <property type="entry name" value="Esterase"/>
    <property type="match status" value="1"/>
</dbReference>
<dbReference type="InterPro" id="IPR029058">
    <property type="entry name" value="AB_hydrolase_fold"/>
</dbReference>
<dbReference type="Proteomes" id="UP000694866">
    <property type="component" value="Unplaced"/>
</dbReference>
<dbReference type="GO" id="GO:0052689">
    <property type="term" value="F:carboxylic ester hydrolase activity"/>
    <property type="evidence" value="ECO:0007669"/>
    <property type="project" value="UniProtKB-KW"/>
</dbReference>
<dbReference type="GO" id="GO:0005829">
    <property type="term" value="C:cytosol"/>
    <property type="evidence" value="ECO:0007669"/>
    <property type="project" value="TreeGrafter"/>
</dbReference>
<dbReference type="NCBIfam" id="TIGR02821">
    <property type="entry name" value="fghA_ester_D"/>
    <property type="match status" value="1"/>
</dbReference>
<dbReference type="OrthoDB" id="420518at2759"/>
<keyword evidence="6 8" id="KW-0378">Hydrolase</keyword>
<name>A0A9R1TPA7_9HYME</name>
<dbReference type="GO" id="GO:0018738">
    <property type="term" value="F:S-formylglutathione hydrolase activity"/>
    <property type="evidence" value="ECO:0007669"/>
    <property type="project" value="UniProtKB-EC"/>
</dbReference>
<keyword evidence="5 8" id="KW-0719">Serine esterase</keyword>
<comment type="catalytic activity">
    <reaction evidence="8">
        <text>S-formylglutathione + H2O = formate + glutathione + H(+)</text>
        <dbReference type="Rhea" id="RHEA:14961"/>
        <dbReference type="ChEBI" id="CHEBI:15377"/>
        <dbReference type="ChEBI" id="CHEBI:15378"/>
        <dbReference type="ChEBI" id="CHEBI:15740"/>
        <dbReference type="ChEBI" id="CHEBI:57688"/>
        <dbReference type="ChEBI" id="CHEBI:57925"/>
        <dbReference type="EC" id="3.1.2.12"/>
    </reaction>
</comment>
<dbReference type="GeneID" id="105272264"/>
<proteinExistence type="inferred from homology"/>
<gene>
    <name evidence="10" type="primary">LOC105272264</name>
</gene>
<dbReference type="InterPro" id="IPR000801">
    <property type="entry name" value="Esterase-like"/>
</dbReference>
<evidence type="ECO:0000256" key="5">
    <source>
        <dbReference type="ARBA" id="ARBA00022487"/>
    </source>
</evidence>
<evidence type="ECO:0000256" key="6">
    <source>
        <dbReference type="ARBA" id="ARBA00022801"/>
    </source>
</evidence>
<dbReference type="SUPFAM" id="SSF53474">
    <property type="entry name" value="alpha/beta-Hydrolases"/>
    <property type="match status" value="1"/>
</dbReference>
<evidence type="ECO:0000256" key="7">
    <source>
        <dbReference type="PIRSR" id="PIRSR614186-1"/>
    </source>
</evidence>
<dbReference type="RefSeq" id="XP_011312606.1">
    <property type="nucleotide sequence ID" value="XM_011314304.1"/>
</dbReference>
<reference evidence="10" key="1">
    <citation type="submission" date="2025-08" db="UniProtKB">
        <authorList>
            <consortium name="RefSeq"/>
        </authorList>
    </citation>
    <scope>IDENTIFICATION</scope>
    <source>
        <strain evidence="10">USDA-PBARC FA_bdor</strain>
        <tissue evidence="10">Whole organism</tissue>
    </source>
</reference>
<dbReference type="InterPro" id="IPR014186">
    <property type="entry name" value="S-formylglutathione_hydrol"/>
</dbReference>
<feature type="active site" description="Charge relay system" evidence="7">
    <location>
        <position position="280"/>
    </location>
</feature>
<accession>A0A9R1TPA7</accession>
<evidence type="ECO:0000256" key="3">
    <source>
        <dbReference type="ARBA" id="ARBA00012479"/>
    </source>
</evidence>
<evidence type="ECO:0000313" key="10">
    <source>
        <dbReference type="RefSeq" id="XP_011312606.1"/>
    </source>
</evidence>
<comment type="similarity">
    <text evidence="2 8">Belongs to the esterase D family.</text>
</comment>
<dbReference type="PANTHER" id="PTHR10061">
    <property type="entry name" value="S-FORMYLGLUTATHIONE HYDROLASE"/>
    <property type="match status" value="1"/>
</dbReference>
<organism evidence="9 10">
    <name type="scientific">Fopius arisanus</name>
    <dbReference type="NCBI Taxonomy" id="64838"/>
    <lineage>
        <taxon>Eukaryota</taxon>
        <taxon>Metazoa</taxon>
        <taxon>Ecdysozoa</taxon>
        <taxon>Arthropoda</taxon>
        <taxon>Hexapoda</taxon>
        <taxon>Insecta</taxon>
        <taxon>Pterygota</taxon>
        <taxon>Neoptera</taxon>
        <taxon>Endopterygota</taxon>
        <taxon>Hymenoptera</taxon>
        <taxon>Apocrita</taxon>
        <taxon>Ichneumonoidea</taxon>
        <taxon>Braconidae</taxon>
        <taxon>Opiinae</taxon>
        <taxon>Fopius</taxon>
    </lineage>
</organism>
<comment type="subcellular location">
    <subcellularLocation>
        <location evidence="8">Cytoplasm</location>
    </subcellularLocation>
</comment>
<feature type="active site" description="Charge relay system" evidence="7">
    <location>
        <position position="312"/>
    </location>
</feature>
<dbReference type="GO" id="GO:0046294">
    <property type="term" value="P:formaldehyde catabolic process"/>
    <property type="evidence" value="ECO:0007669"/>
    <property type="project" value="InterPro"/>
</dbReference>
<dbReference type="EC" id="3.1.2.12" evidence="3 8"/>